<reference evidence="3 4" key="1">
    <citation type="journal article" date="2022" name="Allergy">
        <title>Genome assembly and annotation of Periplaneta americana reveal a comprehensive cockroach allergen profile.</title>
        <authorList>
            <person name="Wang L."/>
            <person name="Xiong Q."/>
            <person name="Saelim N."/>
            <person name="Wang L."/>
            <person name="Nong W."/>
            <person name="Wan A.T."/>
            <person name="Shi M."/>
            <person name="Liu X."/>
            <person name="Cao Q."/>
            <person name="Hui J.H.L."/>
            <person name="Sookrung N."/>
            <person name="Leung T.F."/>
            <person name="Tungtrongchitr A."/>
            <person name="Tsui S.K.W."/>
        </authorList>
    </citation>
    <scope>NUCLEOTIDE SEQUENCE [LARGE SCALE GENOMIC DNA]</scope>
    <source>
        <strain evidence="3">PWHHKU_190912</strain>
    </source>
</reference>
<dbReference type="Gene3D" id="3.40.50.300">
    <property type="entry name" value="P-loop containing nucleotide triphosphate hydrolases"/>
    <property type="match status" value="1"/>
</dbReference>
<evidence type="ECO:0000259" key="2">
    <source>
        <dbReference type="Pfam" id="PF01926"/>
    </source>
</evidence>
<feature type="compositionally biased region" description="Acidic residues" evidence="1">
    <location>
        <begin position="1"/>
        <end position="17"/>
    </location>
</feature>
<dbReference type="InterPro" id="IPR052807">
    <property type="entry name" value="Mito_transl_resp_regulator"/>
</dbReference>
<name>A0ABQ8T4M7_PERAM</name>
<evidence type="ECO:0000313" key="4">
    <source>
        <dbReference type="Proteomes" id="UP001148838"/>
    </source>
</evidence>
<evidence type="ECO:0000313" key="3">
    <source>
        <dbReference type="EMBL" id="KAJ4441449.1"/>
    </source>
</evidence>
<gene>
    <name evidence="3" type="ORF">ANN_11304</name>
</gene>
<accession>A0ABQ8T4M7</accession>
<dbReference type="Proteomes" id="UP001148838">
    <property type="component" value="Unassembled WGS sequence"/>
</dbReference>
<dbReference type="PANTHER" id="PTHR46406:SF1">
    <property type="entry name" value="NITRIC OXIDE-ASSOCIATED PROTEIN 1"/>
    <property type="match status" value="1"/>
</dbReference>
<dbReference type="CDD" id="cd01855">
    <property type="entry name" value="YqeH"/>
    <property type="match status" value="1"/>
</dbReference>
<comment type="caution">
    <text evidence="3">The sequence shown here is derived from an EMBL/GenBank/DDBJ whole genome shotgun (WGS) entry which is preliminary data.</text>
</comment>
<organism evidence="3 4">
    <name type="scientific">Periplaneta americana</name>
    <name type="common">American cockroach</name>
    <name type="synonym">Blatta americana</name>
    <dbReference type="NCBI Taxonomy" id="6978"/>
    <lineage>
        <taxon>Eukaryota</taxon>
        <taxon>Metazoa</taxon>
        <taxon>Ecdysozoa</taxon>
        <taxon>Arthropoda</taxon>
        <taxon>Hexapoda</taxon>
        <taxon>Insecta</taxon>
        <taxon>Pterygota</taxon>
        <taxon>Neoptera</taxon>
        <taxon>Polyneoptera</taxon>
        <taxon>Dictyoptera</taxon>
        <taxon>Blattodea</taxon>
        <taxon>Blattoidea</taxon>
        <taxon>Blattidae</taxon>
        <taxon>Blattinae</taxon>
        <taxon>Periplaneta</taxon>
    </lineage>
</organism>
<evidence type="ECO:0000256" key="1">
    <source>
        <dbReference type="SAM" id="MobiDB-lite"/>
    </source>
</evidence>
<dbReference type="InterPro" id="IPR006073">
    <property type="entry name" value="GTP-bd"/>
</dbReference>
<proteinExistence type="predicted"/>
<dbReference type="SUPFAM" id="SSF52540">
    <property type="entry name" value="P-loop containing nucleoside triphosphate hydrolases"/>
    <property type="match status" value="1"/>
</dbReference>
<dbReference type="Pfam" id="PF01926">
    <property type="entry name" value="MMR_HSR1"/>
    <property type="match status" value="1"/>
</dbReference>
<feature type="domain" description="G" evidence="2">
    <location>
        <begin position="208"/>
        <end position="257"/>
    </location>
</feature>
<feature type="region of interest" description="Disordered" evidence="1">
    <location>
        <begin position="1"/>
        <end position="20"/>
    </location>
</feature>
<dbReference type="InterPro" id="IPR027417">
    <property type="entry name" value="P-loop_NTPase"/>
</dbReference>
<dbReference type="PANTHER" id="PTHR46406">
    <property type="entry name" value="NITRIC OXIDE-ASSOCIATED PROTEIN 1"/>
    <property type="match status" value="1"/>
</dbReference>
<keyword evidence="4" id="KW-1185">Reference proteome</keyword>
<dbReference type="EMBL" id="JAJSOF020000015">
    <property type="protein sequence ID" value="KAJ4441449.1"/>
    <property type="molecule type" value="Genomic_DNA"/>
</dbReference>
<sequence length="545" mass="60588">MSDYEFYSEEGIEDEENGSPWHLRYGTPNSEVPISSVPCGGCGALLHCQDTAIPGYLPSELFEQQDEVSLRSMVCQRCHFMRFYDTALNVIVSPDDYPKLMAHLKHKVALILLLVDLLDFPCSIWPGIMDIIGHKQPIVIVANKVDLLPPDSRGFLHRIQKCLAENLTSSGIPTKNIKHIALISAKTGYGVEELITKLHNIWGYKGDVYLLGSTNVGKSTLFNALLQSDYCKVKAVDLIQRATTSPWPGTTINLLKFPILRPSGWQLYERTKRIISTRQQVEAQRRLHNLQLKENNAKNLPSLIGHIGMTFYTKTPAVNADPFSIERKVENPRVLCGLDPADETYAKSKWCYDTPGAVHPDQVIHLLTTEELMMTLPKKLVQPRTFRVSPNMTLFIAGLGRLDYVQGDGPIRMTVFSSSSLPLTICQIDDAAQIYDALLGSKLLGVPCGGSSRLSQWPGLKVHSRDFELQGCGWKESCGDILLSSAGWIAITAGKDKRCRFQAWTPGGVGVHLRCPPLLPFAVNLCGSKVRRSPAYRKGKGVYLK</sequence>
<protein>
    <recommendedName>
        <fullName evidence="2">G domain-containing protein</fullName>
    </recommendedName>
</protein>